<evidence type="ECO:0000313" key="10">
    <source>
        <dbReference type="Proteomes" id="UP000007257"/>
    </source>
</evidence>
<dbReference type="SUPFAM" id="SSF55073">
    <property type="entry name" value="Nucleotide cyclase"/>
    <property type="match status" value="1"/>
</dbReference>
<reference evidence="10" key="1">
    <citation type="submission" date="2011-01" db="EMBL/GenBank/DDBJ databases">
        <title>Complete sequence of chromosome of Rahnella sp. Y9602.</title>
        <authorList>
            <consortium name="US DOE Joint Genome Institute"/>
            <person name="Lucas S."/>
            <person name="Copeland A."/>
            <person name="Lapidus A."/>
            <person name="Cheng J.-F."/>
            <person name="Goodwin L."/>
            <person name="Pitluck S."/>
            <person name="Lu M."/>
            <person name="Detter J.C."/>
            <person name="Han C."/>
            <person name="Tapia R."/>
            <person name="Land M."/>
            <person name="Hauser L."/>
            <person name="Kyrpides N."/>
            <person name="Ivanova N."/>
            <person name="Ovchinnikova G."/>
            <person name="Pagani I."/>
            <person name="Sobecky P.A."/>
            <person name="Martinez R.J."/>
            <person name="Woyke T."/>
        </authorList>
    </citation>
    <scope>NUCLEOTIDE SEQUENCE [LARGE SCALE GENOMIC DNA]</scope>
    <source>
        <strain evidence="10">Y9602</strain>
    </source>
</reference>
<evidence type="ECO:0000256" key="2">
    <source>
        <dbReference type="ARBA" id="ARBA00004665"/>
    </source>
</evidence>
<dbReference type="PANTHER" id="PTHR46663:SF2">
    <property type="entry name" value="GGDEF DOMAIN-CONTAINING PROTEIN"/>
    <property type="match status" value="1"/>
</dbReference>
<proteinExistence type="predicted"/>
<dbReference type="EC" id="2.7.7.65" evidence="3"/>
<evidence type="ECO:0000259" key="6">
    <source>
        <dbReference type="PROSITE" id="PS50885"/>
    </source>
</evidence>
<evidence type="ECO:0000256" key="5">
    <source>
        <dbReference type="SAM" id="Phobius"/>
    </source>
</evidence>
<comment type="catalytic activity">
    <reaction evidence="4">
        <text>2 GTP = 3',3'-c-di-GMP + 2 diphosphate</text>
        <dbReference type="Rhea" id="RHEA:24898"/>
        <dbReference type="ChEBI" id="CHEBI:33019"/>
        <dbReference type="ChEBI" id="CHEBI:37565"/>
        <dbReference type="ChEBI" id="CHEBI:58805"/>
        <dbReference type="EC" id="2.7.7.65"/>
    </reaction>
</comment>
<dbReference type="eggNOG" id="COG2199">
    <property type="taxonomic scope" value="Bacteria"/>
</dbReference>
<keyword evidence="9" id="KW-0808">Transferase</keyword>
<keyword evidence="5" id="KW-0472">Membrane</keyword>
<organism evidence="8 10">
    <name type="scientific">Rahnella sp. (strain Y9602)</name>
    <dbReference type="NCBI Taxonomy" id="2703885"/>
    <lineage>
        <taxon>Bacteria</taxon>
        <taxon>Pseudomonadati</taxon>
        <taxon>Pseudomonadota</taxon>
        <taxon>Gammaproteobacteria</taxon>
        <taxon>Enterobacterales</taxon>
        <taxon>Yersiniaceae</taxon>
        <taxon>Rahnella</taxon>
    </lineage>
</organism>
<dbReference type="Pfam" id="PF00990">
    <property type="entry name" value="GGDEF"/>
    <property type="match status" value="1"/>
</dbReference>
<dbReference type="InterPro" id="IPR052163">
    <property type="entry name" value="DGC-Regulatory_Protein"/>
</dbReference>
<dbReference type="InterPro" id="IPR000160">
    <property type="entry name" value="GGDEF_dom"/>
</dbReference>
<dbReference type="GeneID" id="95419851"/>
<dbReference type="KEGG" id="rah:Rahaq_3854"/>
<gene>
    <name evidence="8" type="ordered locus">Rahaq_3854</name>
    <name evidence="9" type="ORF">ACFPK4_00805</name>
</gene>
<evidence type="ECO:0000313" key="9">
    <source>
        <dbReference type="EMBL" id="MFD3222062.1"/>
    </source>
</evidence>
<dbReference type="GO" id="GO:0052621">
    <property type="term" value="F:diguanylate cyclase activity"/>
    <property type="evidence" value="ECO:0007669"/>
    <property type="project" value="UniProtKB-EC"/>
</dbReference>
<sequence length="426" mass="46403">MENKIPVPDTEQPRQRPTLSAALNRIHVIVILTAIGLAGFLLILLALIALRSHAENNLQLTARAISYTTEAALVFNDPAAAHESLEFIAKRGDFTQAKILTPAGATFTEWQRPVNSNWDKLGQFVGHLAFPEPVTMPVNHSGSLIGTVWLAGNGGTLAGFLLETVLSLIGCLVLTALVALYFSRRMQKGIVDALGHITRVTHDVSANRSFSLRVPSAPIAELHTLSQDFNSLLTELEAWENHMRNENVSLTQKALHDGLTGLHNRAFFIDTLNQCFNPMRPALSLALLFIDVDNFKEINDSLGHAAGDRVLMVIGERLAKTLRKGDVLARLGGDEFAILLEPMVSTAEAVAFAERIVEIMKTPVILLNNKTLDVSLSIGIALSPSQATNAKELLDKADEAMYRSKKISGSCWHVSSGMPLPVVMKD</sequence>
<dbReference type="Gene3D" id="3.30.70.270">
    <property type="match status" value="1"/>
</dbReference>
<dbReference type="Pfam" id="PF17152">
    <property type="entry name" value="CHASE8"/>
    <property type="match status" value="1"/>
</dbReference>
<reference evidence="8 10" key="2">
    <citation type="journal article" date="2012" name="J. Bacteriol.">
        <title>Complete Genome Sequence of Rahnella sp. Strain Y9602, a Gammaproteobacterium Isolate from Metal- and Radionuclide-Contaminated Soil.</title>
        <authorList>
            <person name="Martinez R.J."/>
            <person name="Bruce D."/>
            <person name="Detter C."/>
            <person name="Goodwin L.A."/>
            <person name="Han J."/>
            <person name="Han C.S."/>
            <person name="Held B."/>
            <person name="Land M.L."/>
            <person name="Mikhailova N."/>
            <person name="Nolan M."/>
            <person name="Pennacchio L."/>
            <person name="Pitluck S."/>
            <person name="Tapia R."/>
            <person name="Woyke T."/>
            <person name="Sobecky P.A."/>
        </authorList>
    </citation>
    <scope>NUCLEOTIDE SEQUENCE [LARGE SCALE GENOMIC DNA]</scope>
    <source>
        <strain evidence="8 10">Y9602</strain>
    </source>
</reference>
<dbReference type="InterPro" id="IPR043128">
    <property type="entry name" value="Rev_trsase/Diguanyl_cyclase"/>
</dbReference>
<evidence type="ECO:0000256" key="1">
    <source>
        <dbReference type="ARBA" id="ARBA00001946"/>
    </source>
</evidence>
<reference evidence="9 11" key="3">
    <citation type="submission" date="2024-09" db="EMBL/GenBank/DDBJ databases">
        <title>Genomes of Rahnella.</title>
        <authorList>
            <person name="Mnguni F.C."/>
            <person name="Shin G.Y."/>
            <person name="Coutinho T."/>
        </authorList>
    </citation>
    <scope>NUCLEOTIDE SEQUENCE [LARGE SCALE GENOMIC DNA]</scope>
    <source>
        <strain evidence="9 11">20WA0057</strain>
    </source>
</reference>
<evidence type="ECO:0000313" key="8">
    <source>
        <dbReference type="EMBL" id="ADW75443.1"/>
    </source>
</evidence>
<evidence type="ECO:0000256" key="3">
    <source>
        <dbReference type="ARBA" id="ARBA00012528"/>
    </source>
</evidence>
<dbReference type="AlphaFoldDB" id="A0A0H3FH07"/>
<evidence type="ECO:0000313" key="11">
    <source>
        <dbReference type="Proteomes" id="UP001598201"/>
    </source>
</evidence>
<dbReference type="PROSITE" id="PS50885">
    <property type="entry name" value="HAMP"/>
    <property type="match status" value="1"/>
</dbReference>
<dbReference type="CDD" id="cd01949">
    <property type="entry name" value="GGDEF"/>
    <property type="match status" value="1"/>
</dbReference>
<comment type="pathway">
    <text evidence="2">Purine metabolism; 3',5'-cyclic di-GMP biosynthesis.</text>
</comment>
<keyword evidence="5" id="KW-0812">Transmembrane</keyword>
<feature type="transmembrane region" description="Helical" evidence="5">
    <location>
        <begin position="157"/>
        <end position="182"/>
    </location>
</feature>
<dbReference type="InterPro" id="IPR029787">
    <property type="entry name" value="Nucleotide_cyclase"/>
</dbReference>
<dbReference type="PANTHER" id="PTHR46663">
    <property type="entry name" value="DIGUANYLATE CYCLASE DGCT-RELATED"/>
    <property type="match status" value="1"/>
</dbReference>
<evidence type="ECO:0000259" key="7">
    <source>
        <dbReference type="PROSITE" id="PS50887"/>
    </source>
</evidence>
<protein>
    <recommendedName>
        <fullName evidence="3">diguanylate cyclase</fullName>
        <ecNumber evidence="3">2.7.7.65</ecNumber>
    </recommendedName>
</protein>
<dbReference type="RefSeq" id="WP_013577132.1">
    <property type="nucleotide sequence ID" value="NC_015061.1"/>
</dbReference>
<dbReference type="FunFam" id="3.30.70.270:FF:000001">
    <property type="entry name" value="Diguanylate cyclase domain protein"/>
    <property type="match status" value="1"/>
</dbReference>
<dbReference type="InterPro" id="IPR033417">
    <property type="entry name" value="CHASE8"/>
</dbReference>
<dbReference type="PROSITE" id="PS50887">
    <property type="entry name" value="GGDEF"/>
    <property type="match status" value="1"/>
</dbReference>
<dbReference type="EMBL" id="CP002505">
    <property type="protein sequence ID" value="ADW75443.1"/>
    <property type="molecule type" value="Genomic_DNA"/>
</dbReference>
<dbReference type="Proteomes" id="UP000007257">
    <property type="component" value="Chromosome"/>
</dbReference>
<feature type="domain" description="GGDEF" evidence="7">
    <location>
        <begin position="283"/>
        <end position="417"/>
    </location>
</feature>
<dbReference type="SMART" id="SM00267">
    <property type="entry name" value="GGDEF"/>
    <property type="match status" value="1"/>
</dbReference>
<keyword evidence="9" id="KW-0548">Nucleotidyltransferase</keyword>
<dbReference type="GO" id="GO:0007165">
    <property type="term" value="P:signal transduction"/>
    <property type="evidence" value="ECO:0007669"/>
    <property type="project" value="InterPro"/>
</dbReference>
<dbReference type="InterPro" id="IPR003660">
    <property type="entry name" value="HAMP_dom"/>
</dbReference>
<dbReference type="Proteomes" id="UP001598201">
    <property type="component" value="Unassembled WGS sequence"/>
</dbReference>
<keyword evidence="11" id="KW-1185">Reference proteome</keyword>
<comment type="cofactor">
    <cofactor evidence="1">
        <name>Mg(2+)</name>
        <dbReference type="ChEBI" id="CHEBI:18420"/>
    </cofactor>
</comment>
<feature type="domain" description="HAMP" evidence="6">
    <location>
        <begin position="188"/>
        <end position="241"/>
    </location>
</feature>
<accession>A0A0H3FH07</accession>
<dbReference type="OrthoDB" id="9812260at2"/>
<evidence type="ECO:0000256" key="4">
    <source>
        <dbReference type="ARBA" id="ARBA00034247"/>
    </source>
</evidence>
<dbReference type="HOGENOM" id="CLU_039310_2_1_6"/>
<dbReference type="EMBL" id="JBHUCJ010000001">
    <property type="protein sequence ID" value="MFD3222062.1"/>
    <property type="molecule type" value="Genomic_DNA"/>
</dbReference>
<dbReference type="NCBIfam" id="TIGR00254">
    <property type="entry name" value="GGDEF"/>
    <property type="match status" value="1"/>
</dbReference>
<dbReference type="GO" id="GO:0016020">
    <property type="term" value="C:membrane"/>
    <property type="evidence" value="ECO:0007669"/>
    <property type="project" value="InterPro"/>
</dbReference>
<keyword evidence="5" id="KW-1133">Transmembrane helix</keyword>
<name>A0A0H3FH07_RAHSY</name>
<feature type="transmembrane region" description="Helical" evidence="5">
    <location>
        <begin position="26"/>
        <end position="50"/>
    </location>
</feature>